<dbReference type="InterPro" id="IPR011008">
    <property type="entry name" value="Dimeric_a/b-barrel"/>
</dbReference>
<name>A0ABV9X8C3_9ACTN</name>
<keyword evidence="3" id="KW-1185">Reference proteome</keyword>
<gene>
    <name evidence="2" type="ORF">ACFPM3_06010</name>
</gene>
<comment type="caution">
    <text evidence="2">The sequence shown here is derived from an EMBL/GenBank/DDBJ whole genome shotgun (WGS) entry which is preliminary data.</text>
</comment>
<feature type="domain" description="NIPSNAP" evidence="1">
    <location>
        <begin position="26"/>
        <end position="120"/>
    </location>
</feature>
<dbReference type="EMBL" id="JBHSJD010000002">
    <property type="protein sequence ID" value="MFC5021705.1"/>
    <property type="molecule type" value="Genomic_DNA"/>
</dbReference>
<dbReference type="SUPFAM" id="SSF54909">
    <property type="entry name" value="Dimeric alpha+beta barrel"/>
    <property type="match status" value="1"/>
</dbReference>
<dbReference type="Gene3D" id="3.30.70.100">
    <property type="match status" value="1"/>
</dbReference>
<dbReference type="Pfam" id="PF07978">
    <property type="entry name" value="NIPSNAP"/>
    <property type="match status" value="1"/>
</dbReference>
<evidence type="ECO:0000313" key="2">
    <source>
        <dbReference type="EMBL" id="MFC5021705.1"/>
    </source>
</evidence>
<reference evidence="3" key="1">
    <citation type="journal article" date="2019" name="Int. J. Syst. Evol. Microbiol.">
        <title>The Global Catalogue of Microorganisms (GCM) 10K type strain sequencing project: providing services to taxonomists for standard genome sequencing and annotation.</title>
        <authorList>
            <consortium name="The Broad Institute Genomics Platform"/>
            <consortium name="The Broad Institute Genome Sequencing Center for Infectious Disease"/>
            <person name="Wu L."/>
            <person name="Ma J."/>
        </authorList>
    </citation>
    <scope>NUCLEOTIDE SEQUENCE [LARGE SCALE GENOMIC DNA]</scope>
    <source>
        <strain evidence="3">CGMCC 4.1648</strain>
    </source>
</reference>
<sequence>MVPNPHPNPEADPHPVVDASGLSVIELRQYTLRPGRRDELVSLFDREFIEPQEAAGAAILGQFLDLDDPDRFVWLRGFTDMTARHRALTAFYGGPVWAQHGPRANATMADSDDVLLLRPAPAGNGLVAPSGRPPAGTPAPDRFVSATVWFFPPGRNNGSELIQQRLLPVLRRTGPAPLAVLTTETAPNTFPRLPVRTGVNVVAVLTSYADGEAHRAHVAATSAHPLVRDDILPAVQREQTAPPQLLRLAPTGRSLIR</sequence>
<protein>
    <submittedName>
        <fullName evidence="2">NIPSNAP family protein</fullName>
    </submittedName>
</protein>
<evidence type="ECO:0000313" key="3">
    <source>
        <dbReference type="Proteomes" id="UP001595829"/>
    </source>
</evidence>
<dbReference type="InterPro" id="IPR012577">
    <property type="entry name" value="NIPSNAP"/>
</dbReference>
<dbReference type="Proteomes" id="UP001595829">
    <property type="component" value="Unassembled WGS sequence"/>
</dbReference>
<dbReference type="RefSeq" id="WP_380839632.1">
    <property type="nucleotide sequence ID" value="NZ_BAABIT010000001.1"/>
</dbReference>
<organism evidence="2 3">
    <name type="scientific">Streptomyces coeruleoprunus</name>
    <dbReference type="NCBI Taxonomy" id="285563"/>
    <lineage>
        <taxon>Bacteria</taxon>
        <taxon>Bacillati</taxon>
        <taxon>Actinomycetota</taxon>
        <taxon>Actinomycetes</taxon>
        <taxon>Kitasatosporales</taxon>
        <taxon>Streptomycetaceae</taxon>
        <taxon>Streptomyces</taxon>
    </lineage>
</organism>
<proteinExistence type="predicted"/>
<evidence type="ECO:0000259" key="1">
    <source>
        <dbReference type="Pfam" id="PF07978"/>
    </source>
</evidence>
<accession>A0ABV9X8C3</accession>